<organism evidence="1">
    <name type="scientific">Anguilla anguilla</name>
    <name type="common">European freshwater eel</name>
    <name type="synonym">Muraena anguilla</name>
    <dbReference type="NCBI Taxonomy" id="7936"/>
    <lineage>
        <taxon>Eukaryota</taxon>
        <taxon>Metazoa</taxon>
        <taxon>Chordata</taxon>
        <taxon>Craniata</taxon>
        <taxon>Vertebrata</taxon>
        <taxon>Euteleostomi</taxon>
        <taxon>Actinopterygii</taxon>
        <taxon>Neopterygii</taxon>
        <taxon>Teleostei</taxon>
        <taxon>Anguilliformes</taxon>
        <taxon>Anguillidae</taxon>
        <taxon>Anguilla</taxon>
    </lineage>
</organism>
<sequence length="11" mass="1251">MQVRPVNGCTF</sequence>
<protein>
    <submittedName>
        <fullName evidence="1">Uncharacterized protein</fullName>
    </submittedName>
</protein>
<name>A0A0E9W2C6_ANGAN</name>
<dbReference type="EMBL" id="GBXM01024116">
    <property type="protein sequence ID" value="JAH84461.1"/>
    <property type="molecule type" value="Transcribed_RNA"/>
</dbReference>
<reference evidence="1" key="2">
    <citation type="journal article" date="2015" name="Fish Shellfish Immunol.">
        <title>Early steps in the European eel (Anguilla anguilla)-Vibrio vulnificus interaction in the gills: Role of the RtxA13 toxin.</title>
        <authorList>
            <person name="Callol A."/>
            <person name="Pajuelo D."/>
            <person name="Ebbesson L."/>
            <person name="Teles M."/>
            <person name="MacKenzie S."/>
            <person name="Amaro C."/>
        </authorList>
    </citation>
    <scope>NUCLEOTIDE SEQUENCE</scope>
</reference>
<evidence type="ECO:0000313" key="1">
    <source>
        <dbReference type="EMBL" id="JAH84461.1"/>
    </source>
</evidence>
<accession>A0A0E9W2C6</accession>
<reference evidence="1" key="1">
    <citation type="submission" date="2014-11" db="EMBL/GenBank/DDBJ databases">
        <authorList>
            <person name="Amaro Gonzalez C."/>
        </authorList>
    </citation>
    <scope>NUCLEOTIDE SEQUENCE</scope>
</reference>
<proteinExistence type="predicted"/>